<evidence type="ECO:0000256" key="2">
    <source>
        <dbReference type="ARBA" id="ARBA00023015"/>
    </source>
</evidence>
<dbReference type="Gene3D" id="1.10.245.10">
    <property type="entry name" value="SWIB/MDM2 domain"/>
    <property type="match status" value="3"/>
</dbReference>
<dbReference type="Gene3D" id="1.10.10.60">
    <property type="entry name" value="Homeodomain-like"/>
    <property type="match status" value="1"/>
</dbReference>
<sequence length="480" mass="55010">MVSDTDLVTRLRDILKSSDLDTATAGSVRRQLEEDFGVDLSDKKAFIRDQIDIFLESHMVKPEDQQLEEDNEAEVREDSENVEHGAMLEVREEEENNEDEEEKDESEAEDSKKAGENQVDKVKKRGGFNKICSLSPQLQEFVGEPVMARTEVVKKIWSYIREHDLQDPKNRRNIKCDESLYALFRVNTINMFQMNKALSKHIWPLGAEDENVKPKIKGEESDHSDSEGSNTEEQEGEKEEEEDEKDSSGRGRKKRGKFSKGDKSTKRRGGGFTKLCSLSPQLQTFIGDAVLARTEVVKRLWNHIRENNLQDPKNKRNIICDESLHALFCVDSIDMFQMNKALSKHIWPLNDEAATPDNSSQKEKQSIEEKEEAVAPFHCSDSDEEPKQKEKRQKKGGSGLLAPLQLSDALVEFFGTGESELSRGDAVKRMWEYIKKNDLQDPSDRRRVICDDKLKELFKVDNFIGFSIARHLKSHFIKAE</sequence>
<dbReference type="InterPro" id="IPR019835">
    <property type="entry name" value="SWIB_domain"/>
</dbReference>
<comment type="subcellular location">
    <subcellularLocation>
        <location evidence="1">Nucleus</location>
    </subcellularLocation>
</comment>
<evidence type="ECO:0000256" key="5">
    <source>
        <dbReference type="SAM" id="MobiDB-lite"/>
    </source>
</evidence>
<feature type="region of interest" description="Disordered" evidence="5">
    <location>
        <begin position="215"/>
        <end position="273"/>
    </location>
</feature>
<evidence type="ECO:0000256" key="1">
    <source>
        <dbReference type="ARBA" id="ARBA00004123"/>
    </source>
</evidence>
<evidence type="ECO:0000256" key="4">
    <source>
        <dbReference type="ARBA" id="ARBA00023242"/>
    </source>
</evidence>
<protein>
    <submittedName>
        <fullName evidence="8">Uncharacterized protein</fullName>
    </submittedName>
</protein>
<dbReference type="OrthoDB" id="10251073at2759"/>
<keyword evidence="2" id="KW-0805">Transcription regulation</keyword>
<feature type="compositionally biased region" description="Basic and acidic residues" evidence="5">
    <location>
        <begin position="109"/>
        <end position="120"/>
    </location>
</feature>
<evidence type="ECO:0000259" key="6">
    <source>
        <dbReference type="PROSITE" id="PS51925"/>
    </source>
</evidence>
<dbReference type="CDD" id="cd10567">
    <property type="entry name" value="SWIB-MDM2_like"/>
    <property type="match status" value="3"/>
</dbReference>
<dbReference type="SUPFAM" id="SSF109715">
    <property type="entry name" value="DEK C-terminal domain"/>
    <property type="match status" value="1"/>
</dbReference>
<evidence type="ECO:0000313" key="8">
    <source>
        <dbReference type="EMBL" id="KAF3435351.1"/>
    </source>
</evidence>
<evidence type="ECO:0000256" key="3">
    <source>
        <dbReference type="ARBA" id="ARBA00023163"/>
    </source>
</evidence>
<comment type="caution">
    <text evidence="8">The sequence shown here is derived from an EMBL/GenBank/DDBJ whole genome shotgun (WGS) entry which is preliminary data.</text>
</comment>
<accession>A0A8K0DRJ8</accession>
<dbReference type="InterPro" id="IPR003121">
    <property type="entry name" value="SWIB_MDM2_domain"/>
</dbReference>
<feature type="compositionally biased region" description="Basic and acidic residues" evidence="5">
    <location>
        <begin position="73"/>
        <end position="83"/>
    </location>
</feature>
<proteinExistence type="predicted"/>
<dbReference type="GO" id="GO:0000500">
    <property type="term" value="C:RNA polymerase I upstream activating factor complex"/>
    <property type="evidence" value="ECO:0007669"/>
    <property type="project" value="UniProtKB-ARBA"/>
</dbReference>
<dbReference type="EMBL" id="VOIH02000010">
    <property type="protein sequence ID" value="KAF3435351.1"/>
    <property type="molecule type" value="Genomic_DNA"/>
</dbReference>
<feature type="domain" description="DM2" evidence="6">
    <location>
        <begin position="271"/>
        <end position="348"/>
    </location>
</feature>
<dbReference type="Proteomes" id="UP000796880">
    <property type="component" value="Unassembled WGS sequence"/>
</dbReference>
<dbReference type="InterPro" id="IPR036885">
    <property type="entry name" value="SWIB_MDM2_dom_sf"/>
</dbReference>
<feature type="region of interest" description="Disordered" evidence="5">
    <location>
        <begin position="62"/>
        <end position="120"/>
    </location>
</feature>
<dbReference type="SUPFAM" id="SSF47592">
    <property type="entry name" value="SWIB/MDM2 domain"/>
    <property type="match status" value="3"/>
</dbReference>
<dbReference type="GO" id="GO:0001181">
    <property type="term" value="F:RNA polymerase I general transcription initiation factor activity"/>
    <property type="evidence" value="ECO:0007669"/>
    <property type="project" value="UniProtKB-ARBA"/>
</dbReference>
<keyword evidence="4" id="KW-0539">Nucleus</keyword>
<organism evidence="8 9">
    <name type="scientific">Rhamnella rubrinervis</name>
    <dbReference type="NCBI Taxonomy" id="2594499"/>
    <lineage>
        <taxon>Eukaryota</taxon>
        <taxon>Viridiplantae</taxon>
        <taxon>Streptophyta</taxon>
        <taxon>Embryophyta</taxon>
        <taxon>Tracheophyta</taxon>
        <taxon>Spermatophyta</taxon>
        <taxon>Magnoliopsida</taxon>
        <taxon>eudicotyledons</taxon>
        <taxon>Gunneridae</taxon>
        <taxon>Pentapetalae</taxon>
        <taxon>rosids</taxon>
        <taxon>fabids</taxon>
        <taxon>Rosales</taxon>
        <taxon>Rhamnaceae</taxon>
        <taxon>rhamnoid group</taxon>
        <taxon>Rhamneae</taxon>
        <taxon>Rhamnella</taxon>
    </lineage>
</organism>
<evidence type="ECO:0000259" key="7">
    <source>
        <dbReference type="PROSITE" id="PS51998"/>
    </source>
</evidence>
<feature type="compositionally biased region" description="Acidic residues" evidence="5">
    <location>
        <begin position="91"/>
        <end position="108"/>
    </location>
</feature>
<feature type="domain" description="DM2" evidence="6">
    <location>
        <begin position="399"/>
        <end position="478"/>
    </location>
</feature>
<dbReference type="PROSITE" id="PS51998">
    <property type="entry name" value="DEK_C"/>
    <property type="match status" value="1"/>
</dbReference>
<feature type="domain" description="DEK-C" evidence="7">
    <location>
        <begin position="1"/>
        <end position="56"/>
    </location>
</feature>
<dbReference type="PROSITE" id="PS51925">
    <property type="entry name" value="SWIB_MDM2"/>
    <property type="match status" value="3"/>
</dbReference>
<dbReference type="FunFam" id="1.10.245.10:FF:000004">
    <property type="entry name" value="Upstream activation factor subunit"/>
    <property type="match status" value="2"/>
</dbReference>
<dbReference type="Pfam" id="PF02201">
    <property type="entry name" value="SWIB"/>
    <property type="match status" value="3"/>
</dbReference>
<dbReference type="SMART" id="SM00151">
    <property type="entry name" value="SWIB"/>
    <property type="match status" value="3"/>
</dbReference>
<dbReference type="Pfam" id="PF08766">
    <property type="entry name" value="DEK_C"/>
    <property type="match status" value="1"/>
</dbReference>
<dbReference type="PANTHER" id="PTHR13844">
    <property type="entry name" value="SWI/SNF-RELATED MATRIX-ASSOCIATED ACTIN-DEPENDENT REGULATOR OF CHROMATIN SUBFAMILY D"/>
    <property type="match status" value="1"/>
</dbReference>
<reference evidence="8" key="1">
    <citation type="submission" date="2020-03" db="EMBL/GenBank/DDBJ databases">
        <title>A high-quality chromosome-level genome assembly of a woody plant with both climbing and erect habits, Rhamnella rubrinervis.</title>
        <authorList>
            <person name="Lu Z."/>
            <person name="Yang Y."/>
            <person name="Zhu X."/>
            <person name="Sun Y."/>
        </authorList>
    </citation>
    <scope>NUCLEOTIDE SEQUENCE</scope>
    <source>
        <strain evidence="8">BYM</strain>
        <tissue evidence="8">Leaf</tissue>
    </source>
</reference>
<feature type="domain" description="DM2" evidence="6">
    <location>
        <begin position="127"/>
        <end position="204"/>
    </location>
</feature>
<dbReference type="InterPro" id="IPR014876">
    <property type="entry name" value="DEK_C"/>
</dbReference>
<evidence type="ECO:0000313" key="9">
    <source>
        <dbReference type="Proteomes" id="UP000796880"/>
    </source>
</evidence>
<dbReference type="AlphaFoldDB" id="A0A8K0DRJ8"/>
<feature type="compositionally biased region" description="Basic and acidic residues" evidence="5">
    <location>
        <begin position="215"/>
        <end position="226"/>
    </location>
</feature>
<name>A0A8K0DRJ8_9ROSA</name>
<keyword evidence="9" id="KW-1185">Reference proteome</keyword>
<feature type="region of interest" description="Disordered" evidence="5">
    <location>
        <begin position="352"/>
        <end position="398"/>
    </location>
</feature>
<gene>
    <name evidence="8" type="ORF">FNV43_RR22440</name>
</gene>
<feature type="compositionally biased region" description="Acidic residues" evidence="5">
    <location>
        <begin position="230"/>
        <end position="245"/>
    </location>
</feature>
<keyword evidence="3" id="KW-0804">Transcription</keyword>